<evidence type="ECO:0000259" key="1">
    <source>
        <dbReference type="Pfam" id="PF01979"/>
    </source>
</evidence>
<proteinExistence type="predicted"/>
<accession>A0A518CV04</accession>
<dbReference type="PANTHER" id="PTHR43135">
    <property type="entry name" value="ALPHA-D-RIBOSE 1-METHYLPHOSPHONATE 5-TRIPHOSPHATE DIPHOSPHATASE"/>
    <property type="match status" value="1"/>
</dbReference>
<dbReference type="PANTHER" id="PTHR43135:SF3">
    <property type="entry name" value="ALPHA-D-RIBOSE 1-METHYLPHOSPHONATE 5-TRIPHOSPHATE DIPHOSPHATASE"/>
    <property type="match status" value="1"/>
</dbReference>
<evidence type="ECO:0000313" key="3">
    <source>
        <dbReference type="Proteomes" id="UP000319342"/>
    </source>
</evidence>
<keyword evidence="3" id="KW-1185">Reference proteome</keyword>
<organism evidence="2 3">
    <name type="scientific">Rohdeia mirabilis</name>
    <dbReference type="NCBI Taxonomy" id="2528008"/>
    <lineage>
        <taxon>Bacteria</taxon>
        <taxon>Pseudomonadati</taxon>
        <taxon>Planctomycetota</taxon>
        <taxon>Planctomycetia</taxon>
        <taxon>Planctomycetia incertae sedis</taxon>
        <taxon>Rohdeia</taxon>
    </lineage>
</organism>
<dbReference type="Pfam" id="PF01979">
    <property type="entry name" value="Amidohydro_1"/>
    <property type="match status" value="1"/>
</dbReference>
<sequence>MIGHRHDDDPHRPTRTTFDEPPIMKRFTFAAATVSTLFAASALAGTNRPGDAMRALQPTLSSEPLPIQRAANEAVAPAGMVGGPGLALMSAKILTCELDGPGYVNNGVLLVKDGLVEAVGRRSEIEIPGDYEIVDVGDRWLMPGMIDLHAHVGGTFDINDMVYQANPGVRASTAVIPANPQLRRSIAAGVTTVLFIPGSGTNVGGQGVLMKTGPKTYEEAVVRNPGSLKIAQWGNPERWAIGVGKSHHGYIIRGTLARGRSYWRSWKNFESSGGPEPYVDPQWEVFRYLFDGDAQVSVHTQVHQVVMSTIDIIKREMGLDVFIDHGTFDGWKAGGEAYANGVNAIVGPRNVSMPERGLIGWTGDNPERVQGCAAGYWEMGHRMVGFNTDSPVIPQEELPLQAAIAVRHGFPDDGLQTVRGLTIVPATTIGMGDRLGSLEVGKDADVVVITGHPADPRSAVDAVYVNGERMYDASERRLW</sequence>
<gene>
    <name evidence="2" type="ORF">Pla163_01560</name>
</gene>
<dbReference type="SUPFAM" id="SSF51338">
    <property type="entry name" value="Composite domain of metallo-dependent hydrolases"/>
    <property type="match status" value="1"/>
</dbReference>
<protein>
    <submittedName>
        <fullName evidence="2">Imidazolonepropionase</fullName>
    </submittedName>
</protein>
<name>A0A518CV04_9BACT</name>
<feature type="domain" description="Amidohydrolase-related" evidence="1">
    <location>
        <begin position="415"/>
        <end position="468"/>
    </location>
</feature>
<dbReference type="AlphaFoldDB" id="A0A518CV04"/>
<dbReference type="InterPro" id="IPR011059">
    <property type="entry name" value="Metal-dep_hydrolase_composite"/>
</dbReference>
<dbReference type="InterPro" id="IPR006680">
    <property type="entry name" value="Amidohydro-rel"/>
</dbReference>
<dbReference type="GO" id="GO:0016810">
    <property type="term" value="F:hydrolase activity, acting on carbon-nitrogen (but not peptide) bonds"/>
    <property type="evidence" value="ECO:0007669"/>
    <property type="project" value="InterPro"/>
</dbReference>
<dbReference type="InterPro" id="IPR032466">
    <property type="entry name" value="Metal_Hydrolase"/>
</dbReference>
<evidence type="ECO:0000313" key="2">
    <source>
        <dbReference type="EMBL" id="QDU83060.1"/>
    </source>
</evidence>
<dbReference type="InterPro" id="IPR051781">
    <property type="entry name" value="Metallo-dep_Hydrolase"/>
</dbReference>
<dbReference type="EMBL" id="CP036290">
    <property type="protein sequence ID" value="QDU83060.1"/>
    <property type="molecule type" value="Genomic_DNA"/>
</dbReference>
<dbReference type="Gene3D" id="3.20.20.140">
    <property type="entry name" value="Metal-dependent hydrolases"/>
    <property type="match status" value="1"/>
</dbReference>
<reference evidence="2 3" key="1">
    <citation type="submission" date="2019-02" db="EMBL/GenBank/DDBJ databases">
        <title>Deep-cultivation of Planctomycetes and their phenomic and genomic characterization uncovers novel biology.</title>
        <authorList>
            <person name="Wiegand S."/>
            <person name="Jogler M."/>
            <person name="Boedeker C."/>
            <person name="Pinto D."/>
            <person name="Vollmers J."/>
            <person name="Rivas-Marin E."/>
            <person name="Kohn T."/>
            <person name="Peeters S.H."/>
            <person name="Heuer A."/>
            <person name="Rast P."/>
            <person name="Oberbeckmann S."/>
            <person name="Bunk B."/>
            <person name="Jeske O."/>
            <person name="Meyerdierks A."/>
            <person name="Storesund J.E."/>
            <person name="Kallscheuer N."/>
            <person name="Luecker S."/>
            <person name="Lage O.M."/>
            <person name="Pohl T."/>
            <person name="Merkel B.J."/>
            <person name="Hornburger P."/>
            <person name="Mueller R.-W."/>
            <person name="Bruemmer F."/>
            <person name="Labrenz M."/>
            <person name="Spormann A.M."/>
            <person name="Op den Camp H."/>
            <person name="Overmann J."/>
            <person name="Amann R."/>
            <person name="Jetten M.S.M."/>
            <person name="Mascher T."/>
            <person name="Medema M.H."/>
            <person name="Devos D.P."/>
            <person name="Kaster A.-K."/>
            <person name="Ovreas L."/>
            <person name="Rohde M."/>
            <person name="Galperin M.Y."/>
            <person name="Jogler C."/>
        </authorList>
    </citation>
    <scope>NUCLEOTIDE SEQUENCE [LARGE SCALE GENOMIC DNA]</scope>
    <source>
        <strain evidence="2 3">Pla163</strain>
    </source>
</reference>
<dbReference type="SUPFAM" id="SSF51556">
    <property type="entry name" value="Metallo-dependent hydrolases"/>
    <property type="match status" value="1"/>
</dbReference>
<dbReference type="Proteomes" id="UP000319342">
    <property type="component" value="Chromosome"/>
</dbReference>